<dbReference type="EMBL" id="JBHUOF010000019">
    <property type="protein sequence ID" value="MFD2800596.1"/>
    <property type="molecule type" value="Genomic_DNA"/>
</dbReference>
<name>A0ABW5WAQ4_9PSEU</name>
<dbReference type="SUPFAM" id="SSF160424">
    <property type="entry name" value="BH3703-like"/>
    <property type="match status" value="1"/>
</dbReference>
<dbReference type="InterPro" id="IPR036170">
    <property type="entry name" value="YezG-like_sf"/>
</dbReference>
<keyword evidence="2" id="KW-1185">Reference proteome</keyword>
<organism evidence="1 2">
    <name type="scientific">Prauserella oleivorans</name>
    <dbReference type="NCBI Taxonomy" id="1478153"/>
    <lineage>
        <taxon>Bacteria</taxon>
        <taxon>Bacillati</taxon>
        <taxon>Actinomycetota</taxon>
        <taxon>Actinomycetes</taxon>
        <taxon>Pseudonocardiales</taxon>
        <taxon>Pseudonocardiaceae</taxon>
        <taxon>Prauserella</taxon>
    </lineage>
</organism>
<proteinExistence type="predicted"/>
<dbReference type="RefSeq" id="WP_377392296.1">
    <property type="nucleotide sequence ID" value="NZ_JBHSAN010000028.1"/>
</dbReference>
<reference evidence="2" key="1">
    <citation type="journal article" date="2019" name="Int. J. Syst. Evol. Microbiol.">
        <title>The Global Catalogue of Microorganisms (GCM) 10K type strain sequencing project: providing services to taxonomists for standard genome sequencing and annotation.</title>
        <authorList>
            <consortium name="The Broad Institute Genomics Platform"/>
            <consortium name="The Broad Institute Genome Sequencing Center for Infectious Disease"/>
            <person name="Wu L."/>
            <person name="Ma J."/>
        </authorList>
    </citation>
    <scope>NUCLEOTIDE SEQUENCE [LARGE SCALE GENOMIC DNA]</scope>
    <source>
        <strain evidence="2">IBRC-M 10906</strain>
    </source>
</reference>
<protein>
    <submittedName>
        <fullName evidence="1">Ferredoxin</fullName>
    </submittedName>
</protein>
<gene>
    <name evidence="1" type="ORF">ACFS2C_14455</name>
</gene>
<sequence>MSRPPVPLDAAQRQQLIGQIGRALATAVPPGWRRMRVEYRAAGRHVEADLAVTGPDGVAVPARPPAEAVQLLGRLRTGMYEPGRGTWLTAVLEFSPEVPPQPTFVLDDEPRWRRVPPPIGFQDELRFFPRAEQHIPGWWRQRAGLPPAPGAGELRTPRVYDGLDAAGRPVVNRPALPPEERERVLGYLEQAPVVLAARSYDADVFDPDRAPEVPLTFRTDGTWVWPGAVAYYLREHGVAPDPELAAHIRARGFVVPDVGEPERERAIVTITSRQSTAD</sequence>
<evidence type="ECO:0000313" key="2">
    <source>
        <dbReference type="Proteomes" id="UP001597478"/>
    </source>
</evidence>
<evidence type="ECO:0000313" key="1">
    <source>
        <dbReference type="EMBL" id="MFD2800596.1"/>
    </source>
</evidence>
<comment type="caution">
    <text evidence="1">The sequence shown here is derived from an EMBL/GenBank/DDBJ whole genome shotgun (WGS) entry which is preliminary data.</text>
</comment>
<dbReference type="Proteomes" id="UP001597478">
    <property type="component" value="Unassembled WGS sequence"/>
</dbReference>
<accession>A0ABW5WAQ4</accession>